<feature type="domain" description="HTH luxR-type" evidence="4">
    <location>
        <begin position="167"/>
        <end position="232"/>
    </location>
</feature>
<name>A0A6B1FBN4_9SYNE</name>
<proteinExistence type="predicted"/>
<evidence type="ECO:0000313" key="5">
    <source>
        <dbReference type="EMBL" id="MYG39186.1"/>
    </source>
</evidence>
<dbReference type="EMBL" id="VYDO01000297">
    <property type="protein sequence ID" value="MYG39186.1"/>
    <property type="molecule type" value="Genomic_DNA"/>
</dbReference>
<dbReference type="GO" id="GO:0006355">
    <property type="term" value="P:regulation of DNA-templated transcription"/>
    <property type="evidence" value="ECO:0007669"/>
    <property type="project" value="InterPro"/>
</dbReference>
<dbReference type="InterPro" id="IPR016032">
    <property type="entry name" value="Sig_transdc_resp-reg_C-effctor"/>
</dbReference>
<dbReference type="SUPFAM" id="SSF46894">
    <property type="entry name" value="C-terminal effector domain of the bipartite response regulators"/>
    <property type="match status" value="1"/>
</dbReference>
<gene>
    <name evidence="5" type="ORF">F4162_09615</name>
</gene>
<dbReference type="PROSITE" id="PS50043">
    <property type="entry name" value="HTH_LUXR_2"/>
    <property type="match status" value="1"/>
</dbReference>
<keyword evidence="1" id="KW-0805">Transcription regulation</keyword>
<organism evidence="5">
    <name type="scientific">Synechococcus sp. SB0676_bin_10</name>
    <dbReference type="NCBI Taxonomy" id="2604869"/>
    <lineage>
        <taxon>Bacteria</taxon>
        <taxon>Bacillati</taxon>
        <taxon>Cyanobacteriota</taxon>
        <taxon>Cyanophyceae</taxon>
        <taxon>Synechococcales</taxon>
        <taxon>Synechococcaceae</taxon>
        <taxon>Synechococcus</taxon>
    </lineage>
</organism>
<keyword evidence="2" id="KW-0238">DNA-binding</keyword>
<dbReference type="PANTHER" id="PTHR44688">
    <property type="entry name" value="DNA-BINDING TRANSCRIPTIONAL ACTIVATOR DEVR_DOSR"/>
    <property type="match status" value="1"/>
</dbReference>
<sequence length="243" mass="26056">MPRYGPSLQEPSAVPDRAWPAEPGASVVVVCGRQDILGLVSIISVALFPEPLALELSTCATHGLALIRSRQPQLLVCIEPLVVEGDALALISQAKRLPTPPKAVLICNLLDSQLTREIAEAYCDGILGINSADAGAIFQALRVVLSGGRYRDPAVTTGQRNTHGFSGPQRDYKLTAREQQVLQLIVQGYSNREIGEKLHLGISTVKTHVGQLLDKLGARDRTQAAVHIALRLVPWPSASRAVG</sequence>
<dbReference type="Pfam" id="PF00196">
    <property type="entry name" value="GerE"/>
    <property type="match status" value="1"/>
</dbReference>
<protein>
    <submittedName>
        <fullName evidence="5">Response regulator transcription factor</fullName>
    </submittedName>
</protein>
<dbReference type="CDD" id="cd06170">
    <property type="entry name" value="LuxR_C_like"/>
    <property type="match status" value="1"/>
</dbReference>
<evidence type="ECO:0000256" key="2">
    <source>
        <dbReference type="ARBA" id="ARBA00023125"/>
    </source>
</evidence>
<dbReference type="GO" id="GO:0003677">
    <property type="term" value="F:DNA binding"/>
    <property type="evidence" value="ECO:0007669"/>
    <property type="project" value="UniProtKB-KW"/>
</dbReference>
<comment type="caution">
    <text evidence="5">The sequence shown here is derived from an EMBL/GenBank/DDBJ whole genome shotgun (WGS) entry which is preliminary data.</text>
</comment>
<accession>A0A6B1FBN4</accession>
<reference evidence="5" key="1">
    <citation type="submission" date="2019-09" db="EMBL/GenBank/DDBJ databases">
        <title>Characterisation of the sponge microbiome using genome-centric metagenomics.</title>
        <authorList>
            <person name="Engelberts J.P."/>
            <person name="Robbins S.J."/>
            <person name="De Goeij J.M."/>
            <person name="Aranda M."/>
            <person name="Bell S.C."/>
            <person name="Webster N.S."/>
        </authorList>
    </citation>
    <scope>NUCLEOTIDE SEQUENCE</scope>
    <source>
        <strain evidence="5">SB0676_bin_10</strain>
    </source>
</reference>
<evidence type="ECO:0000256" key="1">
    <source>
        <dbReference type="ARBA" id="ARBA00023015"/>
    </source>
</evidence>
<evidence type="ECO:0000259" key="4">
    <source>
        <dbReference type="PROSITE" id="PS50043"/>
    </source>
</evidence>
<dbReference type="SMART" id="SM00421">
    <property type="entry name" value="HTH_LUXR"/>
    <property type="match status" value="1"/>
</dbReference>
<dbReference type="PRINTS" id="PR00038">
    <property type="entry name" value="HTHLUXR"/>
</dbReference>
<dbReference type="Gene3D" id="3.40.50.2300">
    <property type="match status" value="1"/>
</dbReference>
<dbReference type="AlphaFoldDB" id="A0A6B1FBN4"/>
<keyword evidence="3" id="KW-0804">Transcription</keyword>
<evidence type="ECO:0000256" key="3">
    <source>
        <dbReference type="ARBA" id="ARBA00023163"/>
    </source>
</evidence>
<dbReference type="InterPro" id="IPR000792">
    <property type="entry name" value="Tscrpt_reg_LuxR_C"/>
</dbReference>
<dbReference type="PANTHER" id="PTHR44688:SF16">
    <property type="entry name" value="DNA-BINDING TRANSCRIPTIONAL ACTIVATOR DEVR_DOSR"/>
    <property type="match status" value="1"/>
</dbReference>